<reference evidence="9 10" key="1">
    <citation type="submission" date="2024-09" db="EMBL/GenBank/DDBJ databases">
        <authorList>
            <person name="Sun Q."/>
            <person name="Mori K."/>
        </authorList>
    </citation>
    <scope>NUCLEOTIDE SEQUENCE [LARGE SCALE GENOMIC DNA]</scope>
    <source>
        <strain evidence="9 10">JCM 13852</strain>
    </source>
</reference>
<organism evidence="9 10">
    <name type="scientific">Amycolatopsis plumensis</name>
    <dbReference type="NCBI Taxonomy" id="236508"/>
    <lineage>
        <taxon>Bacteria</taxon>
        <taxon>Bacillati</taxon>
        <taxon>Actinomycetota</taxon>
        <taxon>Actinomycetes</taxon>
        <taxon>Pseudonocardiales</taxon>
        <taxon>Pseudonocardiaceae</taxon>
        <taxon>Amycolatopsis</taxon>
    </lineage>
</organism>
<evidence type="ECO:0000256" key="6">
    <source>
        <dbReference type="SAM" id="Phobius"/>
    </source>
</evidence>
<name>A0ABV5UII5_9PSEU</name>
<evidence type="ECO:0000313" key="10">
    <source>
        <dbReference type="Proteomes" id="UP001589535"/>
    </source>
</evidence>
<evidence type="ECO:0000256" key="5">
    <source>
        <dbReference type="SAM" id="MobiDB-lite"/>
    </source>
</evidence>
<keyword evidence="6" id="KW-1133">Transmembrane helix</keyword>
<gene>
    <name evidence="9" type="ORF">ACFFTO_44230</name>
</gene>
<dbReference type="InterPro" id="IPR014756">
    <property type="entry name" value="Ig_E-set"/>
</dbReference>
<dbReference type="RefSeq" id="WP_378207863.1">
    <property type="nucleotide sequence ID" value="NZ_JBHMBK010000076.1"/>
</dbReference>
<dbReference type="Pfam" id="PF04234">
    <property type="entry name" value="CopC"/>
    <property type="match status" value="1"/>
</dbReference>
<keyword evidence="6" id="KW-0472">Membrane</keyword>
<feature type="chain" id="PRO_5046286990" evidence="7">
    <location>
        <begin position="22"/>
        <end position="195"/>
    </location>
</feature>
<dbReference type="Proteomes" id="UP001589535">
    <property type="component" value="Unassembled WGS sequence"/>
</dbReference>
<protein>
    <submittedName>
        <fullName evidence="9">Copper resistance protein CopC</fullName>
    </submittedName>
</protein>
<dbReference type="PANTHER" id="PTHR34820:SF4">
    <property type="entry name" value="INNER MEMBRANE PROTEIN YEBZ"/>
    <property type="match status" value="1"/>
</dbReference>
<evidence type="ECO:0000256" key="1">
    <source>
        <dbReference type="ARBA" id="ARBA00004196"/>
    </source>
</evidence>
<dbReference type="PROSITE" id="PS00430">
    <property type="entry name" value="TONB_DEPENDENT_REC_1"/>
    <property type="match status" value="1"/>
</dbReference>
<evidence type="ECO:0000256" key="4">
    <source>
        <dbReference type="ARBA" id="ARBA00023008"/>
    </source>
</evidence>
<evidence type="ECO:0000256" key="2">
    <source>
        <dbReference type="ARBA" id="ARBA00022723"/>
    </source>
</evidence>
<evidence type="ECO:0000259" key="8">
    <source>
        <dbReference type="Pfam" id="PF04234"/>
    </source>
</evidence>
<feature type="signal peptide" evidence="7">
    <location>
        <begin position="1"/>
        <end position="21"/>
    </location>
</feature>
<evidence type="ECO:0000256" key="7">
    <source>
        <dbReference type="SAM" id="SignalP"/>
    </source>
</evidence>
<comment type="caution">
    <text evidence="9">The sequence shown here is derived from an EMBL/GenBank/DDBJ whole genome shotgun (WGS) entry which is preliminary data.</text>
</comment>
<dbReference type="InterPro" id="IPR014755">
    <property type="entry name" value="Cu-Rt/internalin_Ig-like"/>
</dbReference>
<dbReference type="Gene3D" id="2.60.40.1220">
    <property type="match status" value="1"/>
</dbReference>
<feature type="transmembrane region" description="Helical" evidence="6">
    <location>
        <begin position="164"/>
        <end position="184"/>
    </location>
</feature>
<keyword evidence="10" id="KW-1185">Reference proteome</keyword>
<dbReference type="InterPro" id="IPR032694">
    <property type="entry name" value="CopC/D"/>
</dbReference>
<dbReference type="EMBL" id="JBHMBK010000076">
    <property type="protein sequence ID" value="MFB9691223.1"/>
    <property type="molecule type" value="Genomic_DNA"/>
</dbReference>
<evidence type="ECO:0000256" key="3">
    <source>
        <dbReference type="ARBA" id="ARBA00022729"/>
    </source>
</evidence>
<keyword evidence="2" id="KW-0479">Metal-binding</keyword>
<dbReference type="PANTHER" id="PTHR34820">
    <property type="entry name" value="INNER MEMBRANE PROTEIN YEBZ"/>
    <property type="match status" value="1"/>
</dbReference>
<evidence type="ECO:0000313" key="9">
    <source>
        <dbReference type="EMBL" id="MFB9691223.1"/>
    </source>
</evidence>
<keyword evidence="3 7" id="KW-0732">Signal</keyword>
<dbReference type="InterPro" id="IPR010916">
    <property type="entry name" value="TonB_box_CS"/>
</dbReference>
<dbReference type="InterPro" id="IPR007348">
    <property type="entry name" value="CopC_dom"/>
</dbReference>
<comment type="subcellular location">
    <subcellularLocation>
        <location evidence="1">Cell envelope</location>
    </subcellularLocation>
</comment>
<feature type="domain" description="CopC" evidence="8">
    <location>
        <begin position="27"/>
        <end position="118"/>
    </location>
</feature>
<proteinExistence type="predicted"/>
<accession>A0ABV5UII5</accession>
<dbReference type="SUPFAM" id="SSF81296">
    <property type="entry name" value="E set domains"/>
    <property type="match status" value="1"/>
</dbReference>
<feature type="region of interest" description="Disordered" evidence="5">
    <location>
        <begin position="127"/>
        <end position="158"/>
    </location>
</feature>
<keyword evidence="4" id="KW-0186">Copper</keyword>
<feature type="compositionally biased region" description="Low complexity" evidence="5">
    <location>
        <begin position="127"/>
        <end position="156"/>
    </location>
</feature>
<keyword evidence="6" id="KW-0812">Transmembrane</keyword>
<sequence>MKFRHVAAAMLVAATALLATAAPAAAHAGLKSSNPAEGASLATAPSKIELTFGEAVKPDTITVTGADGTKWETGAPTVVDAVVTLPVTPAGPAGKYVIAYKVTSADGDPVAGTVNFTLTAAVAPSTSAAPTTSSSAAAPSSSAPATSATPQPQAQSDSGGGFPAWGWILVVIVVLAVVGGVLVARRRGPSTPNGE</sequence>